<dbReference type="STRING" id="1616.IV73_GL000104"/>
<protein>
    <submittedName>
        <fullName evidence="1">Uncharacterized protein</fullName>
    </submittedName>
</protein>
<gene>
    <name evidence="1" type="ORF">IV73_GL000104</name>
</gene>
<dbReference type="Proteomes" id="UP000051655">
    <property type="component" value="Unassembled WGS sequence"/>
</dbReference>
<keyword evidence="2" id="KW-1185">Reference proteome</keyword>
<dbReference type="PATRIC" id="fig|1616.3.peg.107"/>
<accession>A0A0R2JE82</accession>
<organism evidence="1 2">
    <name type="scientific">Weissella kandleri</name>
    <dbReference type="NCBI Taxonomy" id="1616"/>
    <lineage>
        <taxon>Bacteria</taxon>
        <taxon>Bacillati</taxon>
        <taxon>Bacillota</taxon>
        <taxon>Bacilli</taxon>
        <taxon>Lactobacillales</taxon>
        <taxon>Lactobacillaceae</taxon>
        <taxon>Weissella</taxon>
    </lineage>
</organism>
<sequence>MSLKDKLTTEVNSWKQIINSTRAASQHFQSAKTNLIDQLPLAEQTTQDIQQSIQQTIDKNQFRLDHLQDTVQHLKDSTQK</sequence>
<comment type="caution">
    <text evidence="1">The sequence shown here is derived from an EMBL/GenBank/DDBJ whole genome shotgun (WGS) entry which is preliminary data.</text>
</comment>
<name>A0A0R2JE82_9LACO</name>
<proteinExistence type="predicted"/>
<dbReference type="AlphaFoldDB" id="A0A0R2JE82"/>
<dbReference type="EMBL" id="JQBP01000001">
    <property type="protein sequence ID" value="KRN75617.1"/>
    <property type="molecule type" value="Genomic_DNA"/>
</dbReference>
<evidence type="ECO:0000313" key="1">
    <source>
        <dbReference type="EMBL" id="KRN75617.1"/>
    </source>
</evidence>
<dbReference type="RefSeq" id="WP_057753321.1">
    <property type="nucleotide sequence ID" value="NZ_JQBP01000001.1"/>
</dbReference>
<reference evidence="1 2" key="1">
    <citation type="journal article" date="2015" name="Genome Announc.">
        <title>Expanding the biotechnology potential of lactobacilli through comparative genomics of 213 strains and associated genera.</title>
        <authorList>
            <person name="Sun Z."/>
            <person name="Harris H.M."/>
            <person name="McCann A."/>
            <person name="Guo C."/>
            <person name="Argimon S."/>
            <person name="Zhang W."/>
            <person name="Yang X."/>
            <person name="Jeffery I.B."/>
            <person name="Cooney J.C."/>
            <person name="Kagawa T.F."/>
            <person name="Liu W."/>
            <person name="Song Y."/>
            <person name="Salvetti E."/>
            <person name="Wrobel A."/>
            <person name="Rasinkangas P."/>
            <person name="Parkhill J."/>
            <person name="Rea M.C."/>
            <person name="O'Sullivan O."/>
            <person name="Ritari J."/>
            <person name="Douillard F.P."/>
            <person name="Paul Ross R."/>
            <person name="Yang R."/>
            <person name="Briner A.E."/>
            <person name="Felis G.E."/>
            <person name="de Vos W.M."/>
            <person name="Barrangou R."/>
            <person name="Klaenhammer T.R."/>
            <person name="Caufield P.W."/>
            <person name="Cui Y."/>
            <person name="Zhang H."/>
            <person name="O'Toole P.W."/>
        </authorList>
    </citation>
    <scope>NUCLEOTIDE SEQUENCE [LARGE SCALE GENOMIC DNA]</scope>
    <source>
        <strain evidence="1 2">DSM 20593</strain>
    </source>
</reference>
<evidence type="ECO:0000313" key="2">
    <source>
        <dbReference type="Proteomes" id="UP000051655"/>
    </source>
</evidence>